<accession>A0ABT4TXH0</accession>
<dbReference type="InterPro" id="IPR058245">
    <property type="entry name" value="NreC/VraR/RcsB-like_REC"/>
</dbReference>
<dbReference type="SUPFAM" id="SSF46894">
    <property type="entry name" value="C-terminal effector domain of the bipartite response regulators"/>
    <property type="match status" value="1"/>
</dbReference>
<comment type="caution">
    <text evidence="6">The sequence shown here is derived from an EMBL/GenBank/DDBJ whole genome shotgun (WGS) entry which is preliminary data.</text>
</comment>
<dbReference type="Pfam" id="PF00072">
    <property type="entry name" value="Response_reg"/>
    <property type="match status" value="1"/>
</dbReference>
<dbReference type="SMART" id="SM00421">
    <property type="entry name" value="HTH_LUXR"/>
    <property type="match status" value="1"/>
</dbReference>
<evidence type="ECO:0000256" key="2">
    <source>
        <dbReference type="ARBA" id="ARBA00023125"/>
    </source>
</evidence>
<evidence type="ECO:0000259" key="5">
    <source>
        <dbReference type="PROSITE" id="PS50110"/>
    </source>
</evidence>
<evidence type="ECO:0000256" key="3">
    <source>
        <dbReference type="PROSITE-ProRule" id="PRU00169"/>
    </source>
</evidence>
<dbReference type="InterPro" id="IPR000792">
    <property type="entry name" value="Tscrpt_reg_LuxR_C"/>
</dbReference>
<keyword evidence="2" id="KW-0238">DNA-binding</keyword>
<dbReference type="InterPro" id="IPR016032">
    <property type="entry name" value="Sig_transdc_resp-reg_C-effctor"/>
</dbReference>
<gene>
    <name evidence="6" type="ORF">O4J56_01900</name>
</gene>
<reference evidence="6 7" key="1">
    <citation type="submission" date="2023-01" db="EMBL/GenBank/DDBJ databases">
        <title>Draft genome sequence of Nocardiopsis sp. RSe5-2 isolated from halophytes.</title>
        <authorList>
            <person name="Duangmal K."/>
            <person name="Chantavorakit T."/>
        </authorList>
    </citation>
    <scope>NUCLEOTIDE SEQUENCE [LARGE SCALE GENOMIC DNA]</scope>
    <source>
        <strain evidence="6 7">RSe5-2</strain>
    </source>
</reference>
<dbReference type="PROSITE" id="PS50043">
    <property type="entry name" value="HTH_LUXR_2"/>
    <property type="match status" value="1"/>
</dbReference>
<dbReference type="CDD" id="cd06170">
    <property type="entry name" value="LuxR_C_like"/>
    <property type="match status" value="1"/>
</dbReference>
<dbReference type="InterPro" id="IPR001789">
    <property type="entry name" value="Sig_transdc_resp-reg_receiver"/>
</dbReference>
<dbReference type="EMBL" id="JAQFWQ010000003">
    <property type="protein sequence ID" value="MDA2809378.1"/>
    <property type="molecule type" value="Genomic_DNA"/>
</dbReference>
<feature type="domain" description="HTH luxR-type" evidence="4">
    <location>
        <begin position="143"/>
        <end position="208"/>
    </location>
</feature>
<dbReference type="SMART" id="SM00448">
    <property type="entry name" value="REC"/>
    <property type="match status" value="1"/>
</dbReference>
<dbReference type="InterPro" id="IPR011006">
    <property type="entry name" value="CheY-like_superfamily"/>
</dbReference>
<dbReference type="InterPro" id="IPR036388">
    <property type="entry name" value="WH-like_DNA-bd_sf"/>
</dbReference>
<feature type="modified residue" description="4-aspartylphosphate" evidence="3">
    <location>
        <position position="56"/>
    </location>
</feature>
<protein>
    <submittedName>
        <fullName evidence="6">Response regulator transcription factor</fullName>
    </submittedName>
</protein>
<dbReference type="Gene3D" id="3.40.50.2300">
    <property type="match status" value="1"/>
</dbReference>
<dbReference type="PROSITE" id="PS00622">
    <property type="entry name" value="HTH_LUXR_1"/>
    <property type="match status" value="1"/>
</dbReference>
<sequence>MNRIRILIADDHTLLRNALAELLRSEEDFEVVAGAADASEMIRMAEETVPHIVLMDLEMPGNGQPAAVVRRLRERVPTARVLILSMHDSPALVQSLLPLGIRGFLHKTVTHQALTAAVRDACAPGSHVTLSLSAESLAAPHAADGGDEVLSARERQVIELAARGMSNQQIARRLEIVEATVKRHMRNIFDKLQARSRVEAANKAVERGLISSPVAAARSAHTPIPIPPPTGSTAPVM</sequence>
<organism evidence="6 7">
    <name type="scientific">Nocardiopsis endophytica</name>
    <dbReference type="NCBI Taxonomy" id="3018445"/>
    <lineage>
        <taxon>Bacteria</taxon>
        <taxon>Bacillati</taxon>
        <taxon>Actinomycetota</taxon>
        <taxon>Actinomycetes</taxon>
        <taxon>Streptosporangiales</taxon>
        <taxon>Nocardiopsidaceae</taxon>
        <taxon>Nocardiopsis</taxon>
    </lineage>
</organism>
<dbReference type="Pfam" id="PF00196">
    <property type="entry name" value="GerE"/>
    <property type="match status" value="1"/>
</dbReference>
<dbReference type="PRINTS" id="PR00038">
    <property type="entry name" value="HTHLUXR"/>
</dbReference>
<evidence type="ECO:0000256" key="1">
    <source>
        <dbReference type="ARBA" id="ARBA00022553"/>
    </source>
</evidence>
<proteinExistence type="predicted"/>
<dbReference type="Gene3D" id="1.10.10.10">
    <property type="entry name" value="Winged helix-like DNA-binding domain superfamily/Winged helix DNA-binding domain"/>
    <property type="match status" value="1"/>
</dbReference>
<feature type="domain" description="Response regulatory" evidence="5">
    <location>
        <begin position="5"/>
        <end position="122"/>
    </location>
</feature>
<evidence type="ECO:0000313" key="6">
    <source>
        <dbReference type="EMBL" id="MDA2809378.1"/>
    </source>
</evidence>
<dbReference type="PROSITE" id="PS50110">
    <property type="entry name" value="RESPONSE_REGULATORY"/>
    <property type="match status" value="1"/>
</dbReference>
<keyword evidence="1 3" id="KW-0597">Phosphoprotein</keyword>
<dbReference type="RefSeq" id="WP_270683284.1">
    <property type="nucleotide sequence ID" value="NZ_JAQFWQ010000003.1"/>
</dbReference>
<name>A0ABT4TXH0_9ACTN</name>
<dbReference type="SUPFAM" id="SSF52172">
    <property type="entry name" value="CheY-like"/>
    <property type="match status" value="1"/>
</dbReference>
<evidence type="ECO:0000313" key="7">
    <source>
        <dbReference type="Proteomes" id="UP001527866"/>
    </source>
</evidence>
<dbReference type="Proteomes" id="UP001527866">
    <property type="component" value="Unassembled WGS sequence"/>
</dbReference>
<keyword evidence="7" id="KW-1185">Reference proteome</keyword>
<dbReference type="CDD" id="cd17535">
    <property type="entry name" value="REC_NarL-like"/>
    <property type="match status" value="1"/>
</dbReference>
<dbReference type="PANTHER" id="PTHR43214">
    <property type="entry name" value="TWO-COMPONENT RESPONSE REGULATOR"/>
    <property type="match status" value="1"/>
</dbReference>
<evidence type="ECO:0000259" key="4">
    <source>
        <dbReference type="PROSITE" id="PS50043"/>
    </source>
</evidence>
<dbReference type="InterPro" id="IPR039420">
    <property type="entry name" value="WalR-like"/>
</dbReference>